<dbReference type="Proteomes" id="UP000613512">
    <property type="component" value="Unassembled WGS sequence"/>
</dbReference>
<evidence type="ECO:0000256" key="2">
    <source>
        <dbReference type="ARBA" id="ARBA00023015"/>
    </source>
</evidence>
<comment type="caution">
    <text evidence="8">The sequence shown here is derived from an EMBL/GenBank/DDBJ whole genome shotgun (WGS) entry which is preliminary data.</text>
</comment>
<evidence type="ECO:0000259" key="6">
    <source>
        <dbReference type="Pfam" id="PF04542"/>
    </source>
</evidence>
<gene>
    <name evidence="8" type="primary">ylaC</name>
    <name evidence="8" type="ORF">GCM10008025_35480</name>
</gene>
<sequence>MDLEKQIKELYEQHHHEIFSYIFIMIGDWQQARDLMQDTFVKAFMNHDRFRGDASPKTWLYQIARNVSIDYLRKKKPVAYYLDYYSPILSKQPTPDEVLQKKENVEYLYLALFKLKKGYRDVIVLRKVNEFSIKETASILNWKESRVKTMLHRGLEALRKELVKEGYTNETV</sequence>
<dbReference type="InterPro" id="IPR036388">
    <property type="entry name" value="WH-like_DNA-bd_sf"/>
</dbReference>
<keyword evidence="4" id="KW-0238">DNA-binding</keyword>
<dbReference type="Gene3D" id="1.10.10.10">
    <property type="entry name" value="Winged helix-like DNA-binding domain superfamily/Winged helix DNA-binding domain"/>
    <property type="match status" value="1"/>
</dbReference>
<evidence type="ECO:0000256" key="1">
    <source>
        <dbReference type="ARBA" id="ARBA00010641"/>
    </source>
</evidence>
<comment type="similarity">
    <text evidence="1">Belongs to the sigma-70 factor family. ECF subfamily.</text>
</comment>
<dbReference type="AlphaFoldDB" id="A0A916SAK8"/>
<dbReference type="PANTHER" id="PTHR43133:SF8">
    <property type="entry name" value="RNA POLYMERASE SIGMA FACTOR HI_1459-RELATED"/>
    <property type="match status" value="1"/>
</dbReference>
<organism evidence="8 9">
    <name type="scientific">Ornithinibacillus halotolerans</name>
    <dbReference type="NCBI Taxonomy" id="1274357"/>
    <lineage>
        <taxon>Bacteria</taxon>
        <taxon>Bacillati</taxon>
        <taxon>Bacillota</taxon>
        <taxon>Bacilli</taxon>
        <taxon>Bacillales</taxon>
        <taxon>Bacillaceae</taxon>
        <taxon>Ornithinibacillus</taxon>
    </lineage>
</organism>
<evidence type="ECO:0000313" key="9">
    <source>
        <dbReference type="Proteomes" id="UP000613512"/>
    </source>
</evidence>
<dbReference type="Pfam" id="PF04542">
    <property type="entry name" value="Sigma70_r2"/>
    <property type="match status" value="1"/>
</dbReference>
<keyword evidence="2" id="KW-0805">Transcription regulation</keyword>
<dbReference type="InterPro" id="IPR013249">
    <property type="entry name" value="RNA_pol_sigma70_r4_t2"/>
</dbReference>
<dbReference type="GO" id="GO:0016987">
    <property type="term" value="F:sigma factor activity"/>
    <property type="evidence" value="ECO:0007669"/>
    <property type="project" value="UniProtKB-KW"/>
</dbReference>
<dbReference type="Pfam" id="PF08281">
    <property type="entry name" value="Sigma70_r4_2"/>
    <property type="match status" value="1"/>
</dbReference>
<dbReference type="InterPro" id="IPR014284">
    <property type="entry name" value="RNA_pol_sigma-70_dom"/>
</dbReference>
<keyword evidence="9" id="KW-1185">Reference proteome</keyword>
<dbReference type="InterPro" id="IPR039425">
    <property type="entry name" value="RNA_pol_sigma-70-like"/>
</dbReference>
<reference evidence="8" key="2">
    <citation type="submission" date="2020-09" db="EMBL/GenBank/DDBJ databases">
        <authorList>
            <person name="Sun Q."/>
            <person name="Zhou Y."/>
        </authorList>
    </citation>
    <scope>NUCLEOTIDE SEQUENCE</scope>
    <source>
        <strain evidence="8">CGMCC 1.12408</strain>
    </source>
</reference>
<evidence type="ECO:0000256" key="4">
    <source>
        <dbReference type="ARBA" id="ARBA00023125"/>
    </source>
</evidence>
<keyword evidence="3" id="KW-0731">Sigma factor</keyword>
<dbReference type="InterPro" id="IPR007627">
    <property type="entry name" value="RNA_pol_sigma70_r2"/>
</dbReference>
<dbReference type="InterPro" id="IPR013325">
    <property type="entry name" value="RNA_pol_sigma_r2"/>
</dbReference>
<evidence type="ECO:0000313" key="8">
    <source>
        <dbReference type="EMBL" id="GGA89776.1"/>
    </source>
</evidence>
<dbReference type="CDD" id="cd06171">
    <property type="entry name" value="Sigma70_r4"/>
    <property type="match status" value="1"/>
</dbReference>
<evidence type="ECO:0000256" key="5">
    <source>
        <dbReference type="ARBA" id="ARBA00023163"/>
    </source>
</evidence>
<dbReference type="GO" id="GO:0003677">
    <property type="term" value="F:DNA binding"/>
    <property type="evidence" value="ECO:0007669"/>
    <property type="project" value="UniProtKB-KW"/>
</dbReference>
<evidence type="ECO:0000256" key="3">
    <source>
        <dbReference type="ARBA" id="ARBA00023082"/>
    </source>
</evidence>
<name>A0A916SAK8_9BACI</name>
<accession>A0A916SAK8</accession>
<dbReference type="RefSeq" id="WP_188386018.1">
    <property type="nucleotide sequence ID" value="NZ_BMEY01000025.1"/>
</dbReference>
<dbReference type="GO" id="GO:0006352">
    <property type="term" value="P:DNA-templated transcription initiation"/>
    <property type="evidence" value="ECO:0007669"/>
    <property type="project" value="InterPro"/>
</dbReference>
<reference evidence="8" key="1">
    <citation type="journal article" date="2014" name="Int. J. Syst. Evol. Microbiol.">
        <title>Complete genome sequence of Corynebacterium casei LMG S-19264T (=DSM 44701T), isolated from a smear-ripened cheese.</title>
        <authorList>
            <consortium name="US DOE Joint Genome Institute (JGI-PGF)"/>
            <person name="Walter F."/>
            <person name="Albersmeier A."/>
            <person name="Kalinowski J."/>
            <person name="Ruckert C."/>
        </authorList>
    </citation>
    <scope>NUCLEOTIDE SEQUENCE</scope>
    <source>
        <strain evidence="8">CGMCC 1.12408</strain>
    </source>
</reference>
<feature type="domain" description="RNA polymerase sigma-70 region 2" evidence="6">
    <location>
        <begin position="10"/>
        <end position="76"/>
    </location>
</feature>
<proteinExistence type="inferred from homology"/>
<dbReference type="PANTHER" id="PTHR43133">
    <property type="entry name" value="RNA POLYMERASE ECF-TYPE SIGMA FACTO"/>
    <property type="match status" value="1"/>
</dbReference>
<evidence type="ECO:0000259" key="7">
    <source>
        <dbReference type="Pfam" id="PF08281"/>
    </source>
</evidence>
<dbReference type="Gene3D" id="1.10.1740.10">
    <property type="match status" value="1"/>
</dbReference>
<dbReference type="InterPro" id="IPR013324">
    <property type="entry name" value="RNA_pol_sigma_r3/r4-like"/>
</dbReference>
<dbReference type="SUPFAM" id="SSF88659">
    <property type="entry name" value="Sigma3 and sigma4 domains of RNA polymerase sigma factors"/>
    <property type="match status" value="1"/>
</dbReference>
<dbReference type="NCBIfam" id="TIGR02937">
    <property type="entry name" value="sigma70-ECF"/>
    <property type="match status" value="1"/>
</dbReference>
<feature type="domain" description="RNA polymerase sigma factor 70 region 4 type 2" evidence="7">
    <location>
        <begin position="107"/>
        <end position="158"/>
    </location>
</feature>
<keyword evidence="5" id="KW-0804">Transcription</keyword>
<protein>
    <submittedName>
        <fullName evidence="8">RNA polymerase sigma factor YlaC</fullName>
    </submittedName>
</protein>
<dbReference type="EMBL" id="BMEY01000025">
    <property type="protein sequence ID" value="GGA89776.1"/>
    <property type="molecule type" value="Genomic_DNA"/>
</dbReference>
<dbReference type="SUPFAM" id="SSF88946">
    <property type="entry name" value="Sigma2 domain of RNA polymerase sigma factors"/>
    <property type="match status" value="1"/>
</dbReference>